<keyword evidence="2" id="KW-0812">Transmembrane</keyword>
<dbReference type="NCBIfam" id="TIGR00247">
    <property type="entry name" value="endolytic transglycosylase MltG"/>
    <property type="match status" value="1"/>
</dbReference>
<dbReference type="GO" id="GO:0016829">
    <property type="term" value="F:lyase activity"/>
    <property type="evidence" value="ECO:0007669"/>
    <property type="project" value="UniProtKB-KW"/>
</dbReference>
<keyword evidence="1" id="KW-1003">Cell membrane</keyword>
<evidence type="ECO:0000256" key="3">
    <source>
        <dbReference type="ARBA" id="ARBA00022989"/>
    </source>
</evidence>
<keyword evidence="5" id="KW-0456">Lyase</keyword>
<keyword evidence="6" id="KW-0961">Cell wall biogenesis/degradation</keyword>
<dbReference type="AlphaFoldDB" id="A0A6J6B4Y6"/>
<evidence type="ECO:0000256" key="6">
    <source>
        <dbReference type="ARBA" id="ARBA00023316"/>
    </source>
</evidence>
<dbReference type="GO" id="GO:0071555">
    <property type="term" value="P:cell wall organization"/>
    <property type="evidence" value="ECO:0007669"/>
    <property type="project" value="UniProtKB-KW"/>
</dbReference>
<evidence type="ECO:0000256" key="1">
    <source>
        <dbReference type="ARBA" id="ARBA00022475"/>
    </source>
</evidence>
<keyword evidence="4" id="KW-0472">Membrane</keyword>
<dbReference type="Gene3D" id="3.30.1490.480">
    <property type="entry name" value="Endolytic murein transglycosylase"/>
    <property type="match status" value="1"/>
</dbReference>
<dbReference type="PANTHER" id="PTHR30518:SF2">
    <property type="entry name" value="ENDOLYTIC MUREIN TRANSGLYCOSYLASE"/>
    <property type="match status" value="1"/>
</dbReference>
<evidence type="ECO:0000256" key="4">
    <source>
        <dbReference type="ARBA" id="ARBA00023136"/>
    </source>
</evidence>
<evidence type="ECO:0000256" key="2">
    <source>
        <dbReference type="ARBA" id="ARBA00022692"/>
    </source>
</evidence>
<dbReference type="Pfam" id="PF02618">
    <property type="entry name" value="YceG"/>
    <property type="match status" value="1"/>
</dbReference>
<reference evidence="7" key="1">
    <citation type="submission" date="2020-05" db="EMBL/GenBank/DDBJ databases">
        <authorList>
            <person name="Chiriac C."/>
            <person name="Salcher M."/>
            <person name="Ghai R."/>
            <person name="Kavagutti S V."/>
        </authorList>
    </citation>
    <scope>NUCLEOTIDE SEQUENCE</scope>
</reference>
<name>A0A6J6B4Y6_9ZZZZ</name>
<organism evidence="7">
    <name type="scientific">freshwater metagenome</name>
    <dbReference type="NCBI Taxonomy" id="449393"/>
    <lineage>
        <taxon>unclassified sequences</taxon>
        <taxon>metagenomes</taxon>
        <taxon>ecological metagenomes</taxon>
    </lineage>
</organism>
<accession>A0A6J6B4Y6</accession>
<proteinExistence type="inferred from homology"/>
<evidence type="ECO:0000256" key="5">
    <source>
        <dbReference type="ARBA" id="ARBA00023239"/>
    </source>
</evidence>
<gene>
    <name evidence="7" type="ORF">UFOPK1412_00195</name>
</gene>
<protein>
    <submittedName>
        <fullName evidence="7">Unannotated protein</fullName>
    </submittedName>
</protein>
<dbReference type="PANTHER" id="PTHR30518">
    <property type="entry name" value="ENDOLYTIC MUREIN TRANSGLYCOSYLASE"/>
    <property type="match status" value="1"/>
</dbReference>
<dbReference type="InterPro" id="IPR003770">
    <property type="entry name" value="MLTG-like"/>
</dbReference>
<dbReference type="EMBL" id="CAEZSI010000015">
    <property type="protein sequence ID" value="CAB4533393.1"/>
    <property type="molecule type" value="Genomic_DNA"/>
</dbReference>
<keyword evidence="3" id="KW-1133">Transmembrane helix</keyword>
<evidence type="ECO:0000313" key="7">
    <source>
        <dbReference type="EMBL" id="CAB4533393.1"/>
    </source>
</evidence>
<sequence>MKKPVTRLLLGVLFVGGLTFSIHNFRTNVSTAPDFPRIENVSQTQSVVVDIPAGATGSEVGQILLDKGVVKSALAYFRAAVANPKSAQVAPGAHQLTKGISAAQAIEQLLDPDRIPNLIRIVEGGWKSEVVTALNKYGFDQGAIDQAFKVVELPKGFKDAEGLLFPAQYSFPAGTSAAQAVQAMVDRFKSSTSGRELLSASGKYSPIQLLTIASIVQAEGDTKDFARVARVILNRLEISMPLQLDSTVHYIKKVRGQIFLSTNSTFINSPFNTYRHYGLPPSPIGNPGNAAIEATLNPADGDWLYFITVSPGDTRFTRSSDQFLEWKALYQTNRKAGAFK</sequence>
<dbReference type="HAMAP" id="MF_02065">
    <property type="entry name" value="MltG"/>
    <property type="match status" value="1"/>
</dbReference>